<accession>A0ABV4X269</accession>
<dbReference type="Gene3D" id="3.10.450.40">
    <property type="match status" value="1"/>
</dbReference>
<reference evidence="1 2" key="1">
    <citation type="submission" date="2024-09" db="EMBL/GenBank/DDBJ databases">
        <title>Floridaenema gen nov. (Aerosakkonemataceae, Aerosakkonematales ord. nov., Cyanobacteria) from benthic tropical and subtropical fresh waters, with the description of four new species.</title>
        <authorList>
            <person name="Moretto J.A."/>
            <person name="Berthold D.E."/>
            <person name="Lefler F.W."/>
            <person name="Huang I.-S."/>
            <person name="Laughinghouse H. IV."/>
        </authorList>
    </citation>
    <scope>NUCLEOTIDE SEQUENCE [LARGE SCALE GENOMIC DNA]</scope>
    <source>
        <strain evidence="1 2">BLCC-F46</strain>
    </source>
</reference>
<dbReference type="Proteomes" id="UP001576774">
    <property type="component" value="Unassembled WGS sequence"/>
</dbReference>
<dbReference type="SUPFAM" id="SSF160719">
    <property type="entry name" value="gpW/gp25-like"/>
    <property type="match status" value="1"/>
</dbReference>
<comment type="caution">
    <text evidence="1">The sequence shown here is derived from an EMBL/GenBank/DDBJ whole genome shotgun (WGS) entry which is preliminary data.</text>
</comment>
<sequence length="121" mass="13860">MATTKKETGFNYPLSFDAYGSILLVSDYPERVKQAMLSALLTRLEERVWFPEYGLNDREFRAAYPLPQQLRIIRECLDLALAGFPDVSYLLRGAILEGGEVYLEVLYQVAEEEEKSLGLYL</sequence>
<evidence type="ECO:0000313" key="2">
    <source>
        <dbReference type="Proteomes" id="UP001576774"/>
    </source>
</evidence>
<gene>
    <name evidence="1" type="ORF">ACE1CC_08240</name>
</gene>
<keyword evidence="2" id="KW-1185">Reference proteome</keyword>
<dbReference type="RefSeq" id="WP_413269990.1">
    <property type="nucleotide sequence ID" value="NZ_JBHFNQ010000064.1"/>
</dbReference>
<organism evidence="1 2">
    <name type="scientific">Floridaenema aerugineum BLCC-F46</name>
    <dbReference type="NCBI Taxonomy" id="3153654"/>
    <lineage>
        <taxon>Bacteria</taxon>
        <taxon>Bacillati</taxon>
        <taxon>Cyanobacteriota</taxon>
        <taxon>Cyanophyceae</taxon>
        <taxon>Oscillatoriophycideae</taxon>
        <taxon>Aerosakkonematales</taxon>
        <taxon>Aerosakkonemataceae</taxon>
        <taxon>Floridanema</taxon>
        <taxon>Floridanema aerugineum</taxon>
    </lineage>
</organism>
<proteinExistence type="predicted"/>
<protein>
    <submittedName>
        <fullName evidence="1">Uncharacterized protein</fullName>
    </submittedName>
</protein>
<name>A0ABV4X269_9CYAN</name>
<evidence type="ECO:0000313" key="1">
    <source>
        <dbReference type="EMBL" id="MFB2876870.1"/>
    </source>
</evidence>
<dbReference type="EMBL" id="JBHFNQ010000064">
    <property type="protein sequence ID" value="MFB2876870.1"/>
    <property type="molecule type" value="Genomic_DNA"/>
</dbReference>